<reference evidence="2 3" key="1">
    <citation type="submission" date="2016-10" db="EMBL/GenBank/DDBJ databases">
        <authorList>
            <person name="de Groot N.N."/>
        </authorList>
    </citation>
    <scope>NUCLEOTIDE SEQUENCE [LARGE SCALE GENOMIC DNA]</scope>
    <source>
        <strain evidence="2 3">CGMCC 4.3143</strain>
    </source>
</reference>
<proteinExistence type="inferred from homology"/>
<evidence type="ECO:0000313" key="3">
    <source>
        <dbReference type="Proteomes" id="UP000198967"/>
    </source>
</evidence>
<gene>
    <name evidence="2" type="ORF">SAMN05216377_11344</name>
</gene>
<dbReference type="RefSeq" id="WP_093087021.1">
    <property type="nucleotide sequence ID" value="NZ_FNBE01000013.1"/>
</dbReference>
<dbReference type="AlphaFoldDB" id="A0A1G7VGQ6"/>
<accession>A0A1G7VGQ6</accession>
<evidence type="ECO:0000313" key="2">
    <source>
        <dbReference type="EMBL" id="SDG58579.1"/>
    </source>
</evidence>
<comment type="similarity">
    <text evidence="1">Belongs to the UPF0434 family.</text>
</comment>
<dbReference type="Pfam" id="PF03966">
    <property type="entry name" value="Trm112p"/>
    <property type="match status" value="1"/>
</dbReference>
<dbReference type="PANTHER" id="PTHR33505:SF4">
    <property type="entry name" value="PROTEIN PREY, MITOCHONDRIAL"/>
    <property type="match status" value="1"/>
</dbReference>
<dbReference type="GO" id="GO:0005829">
    <property type="term" value="C:cytosol"/>
    <property type="evidence" value="ECO:0007669"/>
    <property type="project" value="TreeGrafter"/>
</dbReference>
<evidence type="ECO:0000256" key="1">
    <source>
        <dbReference type="HAMAP-Rule" id="MF_01187"/>
    </source>
</evidence>
<name>A0A1G7VGQ6_PSEOR</name>
<dbReference type="PANTHER" id="PTHR33505">
    <property type="entry name" value="ZGC:162634"/>
    <property type="match status" value="1"/>
</dbReference>
<dbReference type="EMBL" id="FNBE01000013">
    <property type="protein sequence ID" value="SDG58579.1"/>
    <property type="molecule type" value="Genomic_DNA"/>
</dbReference>
<organism evidence="2 3">
    <name type="scientific">Pseudonocardia oroxyli</name>
    <dbReference type="NCBI Taxonomy" id="366584"/>
    <lineage>
        <taxon>Bacteria</taxon>
        <taxon>Bacillati</taxon>
        <taxon>Actinomycetota</taxon>
        <taxon>Actinomycetes</taxon>
        <taxon>Pseudonocardiales</taxon>
        <taxon>Pseudonocardiaceae</taxon>
        <taxon>Pseudonocardia</taxon>
    </lineage>
</organism>
<sequence length="63" mass="6717">MHALDDRLMEILACPAEDHAPLRQEAAELVCTACARRYPIVDGIPVLLLSEAQPAGTADESTG</sequence>
<protein>
    <recommendedName>
        <fullName evidence="1">UPF0434 protein SAMN05216377_11344</fullName>
    </recommendedName>
</protein>
<dbReference type="SUPFAM" id="SSF158997">
    <property type="entry name" value="Trm112p-like"/>
    <property type="match status" value="1"/>
</dbReference>
<keyword evidence="3" id="KW-1185">Reference proteome</keyword>
<dbReference type="Gene3D" id="2.20.25.10">
    <property type="match status" value="1"/>
</dbReference>
<dbReference type="STRING" id="366584.SAMN05216377_11344"/>
<dbReference type="OrthoDB" id="9812205at2"/>
<dbReference type="InterPro" id="IPR005651">
    <property type="entry name" value="Trm112-like"/>
</dbReference>
<dbReference type="HAMAP" id="MF_01187">
    <property type="entry name" value="UPF0434"/>
    <property type="match status" value="1"/>
</dbReference>
<dbReference type="Proteomes" id="UP000198967">
    <property type="component" value="Unassembled WGS sequence"/>
</dbReference>